<evidence type="ECO:0000313" key="1">
    <source>
        <dbReference type="EMBL" id="SPL64264.1"/>
    </source>
</evidence>
<proteinExistence type="predicted"/>
<sequence>MLRRFRGHENFLTSLKLAAHYNQHRQEETRFESGHPKMIWPLR</sequence>
<name>A0A2P9HJD2_9HYPH</name>
<dbReference type="EMBL" id="OOFM01000005">
    <property type="protein sequence ID" value="SPL64264.1"/>
    <property type="molecule type" value="Genomic_DNA"/>
</dbReference>
<dbReference type="AlphaFoldDB" id="A0A2P9HJD2"/>
<organism evidence="1 2">
    <name type="scientific">Ochrobactrum soli</name>
    <dbReference type="NCBI Taxonomy" id="2448455"/>
    <lineage>
        <taxon>Bacteria</taxon>
        <taxon>Pseudomonadati</taxon>
        <taxon>Pseudomonadota</taxon>
        <taxon>Alphaproteobacteria</taxon>
        <taxon>Hyphomicrobiales</taxon>
        <taxon>Brucellaceae</taxon>
        <taxon>Brucella/Ochrobactrum group</taxon>
        <taxon>Ochrobactrum</taxon>
    </lineage>
</organism>
<accession>A0A2P9HJD2</accession>
<reference evidence="2" key="1">
    <citation type="submission" date="2017-12" db="EMBL/GenBank/DDBJ databases">
        <authorList>
            <person name="Diaz M."/>
        </authorList>
    </citation>
    <scope>NUCLEOTIDE SEQUENCE [LARGE SCALE GENOMIC DNA]</scope>
    <source>
        <strain evidence="2">FI11154</strain>
    </source>
</reference>
<gene>
    <name evidence="1" type="ORF">OHAE_131</name>
</gene>
<evidence type="ECO:0000313" key="2">
    <source>
        <dbReference type="Proteomes" id="UP000246073"/>
    </source>
</evidence>
<dbReference type="Proteomes" id="UP000246073">
    <property type="component" value="Unassembled WGS sequence"/>
</dbReference>
<protein>
    <submittedName>
        <fullName evidence="1">Uncharacterized protein</fullName>
    </submittedName>
</protein>